<dbReference type="OMA" id="QANTCIS"/>
<dbReference type="FunFam" id="3.30.70.330:FF:000383">
    <property type="entry name" value="Sex lethal, isoform D"/>
    <property type="match status" value="1"/>
</dbReference>
<evidence type="ECO:0000313" key="6">
    <source>
        <dbReference type="EMBL" id="KAH9361221.1"/>
    </source>
</evidence>
<gene>
    <name evidence="6" type="ORF">HPB48_001579</name>
</gene>
<dbReference type="VEuPathDB" id="VectorBase:HLOH_059709"/>
<keyword evidence="1" id="KW-0677">Repeat</keyword>
<evidence type="ECO:0000259" key="5">
    <source>
        <dbReference type="PROSITE" id="PS50102"/>
    </source>
</evidence>
<comment type="caution">
    <text evidence="6">The sequence shown here is derived from an EMBL/GenBank/DDBJ whole genome shotgun (WGS) entry which is preliminary data.</text>
</comment>
<feature type="domain" description="RRM" evidence="5">
    <location>
        <begin position="245"/>
        <end position="313"/>
    </location>
</feature>
<dbReference type="InterPro" id="IPR012677">
    <property type="entry name" value="Nucleotide-bd_a/b_plait_sf"/>
</dbReference>
<dbReference type="Proteomes" id="UP000821853">
    <property type="component" value="Chromosome 1"/>
</dbReference>
<dbReference type="SMART" id="SM00360">
    <property type="entry name" value="RRM"/>
    <property type="match status" value="3"/>
</dbReference>
<protein>
    <recommendedName>
        <fullName evidence="5">RRM domain-containing protein</fullName>
    </recommendedName>
</protein>
<dbReference type="Pfam" id="PF00076">
    <property type="entry name" value="RRM_1"/>
    <property type="match status" value="3"/>
</dbReference>
<dbReference type="PANTHER" id="PTHR15241:SF304">
    <property type="entry name" value="RRM DOMAIN-CONTAINING PROTEIN"/>
    <property type="match status" value="1"/>
</dbReference>
<dbReference type="PANTHER" id="PTHR15241">
    <property type="entry name" value="TRANSFORMER-2-RELATED"/>
    <property type="match status" value="1"/>
</dbReference>
<evidence type="ECO:0000256" key="4">
    <source>
        <dbReference type="SAM" id="MobiDB-lite"/>
    </source>
</evidence>
<dbReference type="GO" id="GO:0003729">
    <property type="term" value="F:mRNA binding"/>
    <property type="evidence" value="ECO:0007669"/>
    <property type="project" value="UniProtKB-ARBA"/>
</dbReference>
<evidence type="ECO:0000256" key="2">
    <source>
        <dbReference type="ARBA" id="ARBA00022884"/>
    </source>
</evidence>
<proteinExistence type="predicted"/>
<dbReference type="PROSITE" id="PS50102">
    <property type="entry name" value="RRM"/>
    <property type="match status" value="3"/>
</dbReference>
<dbReference type="SUPFAM" id="SSF54928">
    <property type="entry name" value="RNA-binding domain, RBD"/>
    <property type="match status" value="2"/>
</dbReference>
<feature type="domain" description="RRM" evidence="5">
    <location>
        <begin position="29"/>
        <end position="107"/>
    </location>
</feature>
<evidence type="ECO:0000313" key="7">
    <source>
        <dbReference type="Proteomes" id="UP000821853"/>
    </source>
</evidence>
<keyword evidence="2 3" id="KW-0694">RNA-binding</keyword>
<organism evidence="6 7">
    <name type="scientific">Haemaphysalis longicornis</name>
    <name type="common">Bush tick</name>
    <dbReference type="NCBI Taxonomy" id="44386"/>
    <lineage>
        <taxon>Eukaryota</taxon>
        <taxon>Metazoa</taxon>
        <taxon>Ecdysozoa</taxon>
        <taxon>Arthropoda</taxon>
        <taxon>Chelicerata</taxon>
        <taxon>Arachnida</taxon>
        <taxon>Acari</taxon>
        <taxon>Parasitiformes</taxon>
        <taxon>Ixodida</taxon>
        <taxon>Ixodoidea</taxon>
        <taxon>Ixodidae</taxon>
        <taxon>Haemaphysalinae</taxon>
        <taxon>Haemaphysalis</taxon>
    </lineage>
</organism>
<dbReference type="OrthoDB" id="266020at2759"/>
<dbReference type="Gene3D" id="3.30.70.330">
    <property type="match status" value="3"/>
</dbReference>
<dbReference type="InterPro" id="IPR002343">
    <property type="entry name" value="Hud_Sxl_RNA"/>
</dbReference>
<dbReference type="PRINTS" id="PR00961">
    <property type="entry name" value="HUDSXLRNA"/>
</dbReference>
<dbReference type="GO" id="GO:0010629">
    <property type="term" value="P:negative regulation of gene expression"/>
    <property type="evidence" value="ECO:0007669"/>
    <property type="project" value="UniProtKB-ARBA"/>
</dbReference>
<feature type="domain" description="RRM" evidence="5">
    <location>
        <begin position="115"/>
        <end position="193"/>
    </location>
</feature>
<feature type="region of interest" description="Disordered" evidence="4">
    <location>
        <begin position="1"/>
        <end position="23"/>
    </location>
</feature>
<evidence type="ECO:0000256" key="1">
    <source>
        <dbReference type="ARBA" id="ARBA00022737"/>
    </source>
</evidence>
<dbReference type="EMBL" id="JABSTR010000001">
    <property type="protein sequence ID" value="KAH9361221.1"/>
    <property type="molecule type" value="Genomic_DNA"/>
</dbReference>
<dbReference type="GO" id="GO:0009967">
    <property type="term" value="P:positive regulation of signal transduction"/>
    <property type="evidence" value="ECO:0007669"/>
    <property type="project" value="UniProtKB-ARBA"/>
</dbReference>
<dbReference type="GO" id="GO:0005737">
    <property type="term" value="C:cytoplasm"/>
    <property type="evidence" value="ECO:0007669"/>
    <property type="project" value="UniProtKB-ARBA"/>
</dbReference>
<reference evidence="6 7" key="1">
    <citation type="journal article" date="2020" name="Cell">
        <title>Large-Scale Comparative Analyses of Tick Genomes Elucidate Their Genetic Diversity and Vector Capacities.</title>
        <authorList>
            <consortium name="Tick Genome and Microbiome Consortium (TIGMIC)"/>
            <person name="Jia N."/>
            <person name="Wang J."/>
            <person name="Shi W."/>
            <person name="Du L."/>
            <person name="Sun Y."/>
            <person name="Zhan W."/>
            <person name="Jiang J.F."/>
            <person name="Wang Q."/>
            <person name="Zhang B."/>
            <person name="Ji P."/>
            <person name="Bell-Sakyi L."/>
            <person name="Cui X.M."/>
            <person name="Yuan T.T."/>
            <person name="Jiang B.G."/>
            <person name="Yang W.F."/>
            <person name="Lam T.T."/>
            <person name="Chang Q.C."/>
            <person name="Ding S.J."/>
            <person name="Wang X.J."/>
            <person name="Zhu J.G."/>
            <person name="Ruan X.D."/>
            <person name="Zhao L."/>
            <person name="Wei J.T."/>
            <person name="Ye R.Z."/>
            <person name="Que T.C."/>
            <person name="Du C.H."/>
            <person name="Zhou Y.H."/>
            <person name="Cheng J.X."/>
            <person name="Dai P.F."/>
            <person name="Guo W.B."/>
            <person name="Han X.H."/>
            <person name="Huang E.J."/>
            <person name="Li L.F."/>
            <person name="Wei W."/>
            <person name="Gao Y.C."/>
            <person name="Liu J.Z."/>
            <person name="Shao H.Z."/>
            <person name="Wang X."/>
            <person name="Wang C.C."/>
            <person name="Yang T.C."/>
            <person name="Huo Q.B."/>
            <person name="Li W."/>
            <person name="Chen H.Y."/>
            <person name="Chen S.E."/>
            <person name="Zhou L.G."/>
            <person name="Ni X.B."/>
            <person name="Tian J.H."/>
            <person name="Sheng Y."/>
            <person name="Liu T."/>
            <person name="Pan Y.S."/>
            <person name="Xia L.Y."/>
            <person name="Li J."/>
            <person name="Zhao F."/>
            <person name="Cao W.C."/>
        </authorList>
    </citation>
    <scope>NUCLEOTIDE SEQUENCE [LARGE SCALE GENOMIC DNA]</scope>
    <source>
        <strain evidence="6">HaeL-2018</strain>
    </source>
</reference>
<dbReference type="InterPro" id="IPR035979">
    <property type="entry name" value="RBD_domain_sf"/>
</dbReference>
<dbReference type="AlphaFoldDB" id="A0A9J6FE88"/>
<accession>A0A9J6FE88</accession>
<dbReference type="InterPro" id="IPR000504">
    <property type="entry name" value="RRM_dom"/>
</dbReference>
<evidence type="ECO:0000256" key="3">
    <source>
        <dbReference type="PROSITE-ProRule" id="PRU00176"/>
    </source>
</evidence>
<dbReference type="GO" id="GO:1990904">
    <property type="term" value="C:ribonucleoprotein complex"/>
    <property type="evidence" value="ECO:0007669"/>
    <property type="project" value="InterPro"/>
</dbReference>
<name>A0A9J6FE88_HAELO</name>
<keyword evidence="7" id="KW-1185">Reference proteome</keyword>
<sequence length="313" mass="34037">MAPDIGDPKPTGPPLEEVKQDNGGNWGKTNLIINYLPQCVTDQEFRRIFTSIGPITTHKTVRHKATGRSCGFGYIDYRDAGDAACAIESLNGLQLLDKRIKVPYARPGGETIKRAKLSIRGIPKDYPLEQAENVFANLQQLIQFPVNDKSGAGNGVAFVLYDLRENAEAAMTKLTGTTLRGATESLVIKHAHACGVPPQVISIPNGAMNGGPKRRSQGSDRHIPLNGYHPYMAGMTPATAVTSGETLLDHYIGTDTDERSLRRFLANYGRVLNVSIIRDTATGLSSEYGFVTMATYEDSVVAIEALNETHHVQ</sequence>